<keyword evidence="2" id="KW-1185">Reference proteome</keyword>
<dbReference type="STRING" id="857291.HMPREF9138_01876"/>
<dbReference type="EMBL" id="AFXP01000020">
    <property type="protein sequence ID" value="EHG15575.1"/>
    <property type="molecule type" value="Genomic_DNA"/>
</dbReference>
<dbReference type="AlphaFoldDB" id="G6AIE9"/>
<proteinExistence type="predicted"/>
<comment type="caution">
    <text evidence="1">The sequence shown here is derived from an EMBL/GenBank/DDBJ whole genome shotgun (WGS) entry which is preliminary data.</text>
</comment>
<dbReference type="Proteomes" id="UP000004597">
    <property type="component" value="Unassembled WGS sequence"/>
</dbReference>
<evidence type="ECO:0000313" key="1">
    <source>
        <dbReference type="EMBL" id="EHG15575.1"/>
    </source>
</evidence>
<name>G6AIE9_9BACT</name>
<evidence type="ECO:0000313" key="2">
    <source>
        <dbReference type="Proteomes" id="UP000004597"/>
    </source>
</evidence>
<dbReference type="HOGENOM" id="CLU_3390781_0_0_10"/>
<gene>
    <name evidence="1" type="ORF">HMPREF9138_01876</name>
</gene>
<organism evidence="1 2">
    <name type="scientific">Prevotella histicola F0411</name>
    <dbReference type="NCBI Taxonomy" id="857291"/>
    <lineage>
        <taxon>Bacteria</taxon>
        <taxon>Pseudomonadati</taxon>
        <taxon>Bacteroidota</taxon>
        <taxon>Bacteroidia</taxon>
        <taxon>Bacteroidales</taxon>
        <taxon>Prevotellaceae</taxon>
        <taxon>Prevotella</taxon>
    </lineage>
</organism>
<accession>G6AIE9</accession>
<reference evidence="1 2" key="1">
    <citation type="submission" date="2011-10" db="EMBL/GenBank/DDBJ databases">
        <title>The Genome Sequence of Prevotella histicola F0411.</title>
        <authorList>
            <consortium name="The Broad Institute Genome Sequencing Platform"/>
            <person name="Earl A."/>
            <person name="Ward D."/>
            <person name="Feldgarden M."/>
            <person name="Gevers D."/>
            <person name="Izard J."/>
            <person name="Ganesan A."/>
            <person name="Blanton J.M."/>
            <person name="Baranova O.V."/>
            <person name="Tanner A.C."/>
            <person name="Mathney J.M.J."/>
            <person name="Dewhirst F.E."/>
            <person name="Young S.K."/>
            <person name="Zeng Q."/>
            <person name="Gargeya S."/>
            <person name="Fitzgerald M."/>
            <person name="Haas B."/>
            <person name="Abouelleil A."/>
            <person name="Alvarado L."/>
            <person name="Arachchi H.M."/>
            <person name="Berlin A."/>
            <person name="Brown A."/>
            <person name="Chapman S.B."/>
            <person name="Chen Z."/>
            <person name="Dunbar C."/>
            <person name="Freedman E."/>
            <person name="Gearin G."/>
            <person name="Gellesch M."/>
            <person name="Goldberg J."/>
            <person name="Griggs A."/>
            <person name="Gujja S."/>
            <person name="Heiman D."/>
            <person name="Howarth C."/>
            <person name="Larson L."/>
            <person name="Lui A."/>
            <person name="MacDonald P.J.P."/>
            <person name="Montmayeur A."/>
            <person name="Murphy C."/>
            <person name="Neiman D."/>
            <person name="Pearson M."/>
            <person name="Priest M."/>
            <person name="Roberts A."/>
            <person name="Saif S."/>
            <person name="Shea T."/>
            <person name="Shenoy N."/>
            <person name="Sisk P."/>
            <person name="Stolte C."/>
            <person name="Sykes S."/>
            <person name="Wortman J."/>
            <person name="Nusbaum C."/>
            <person name="Birren B."/>
        </authorList>
    </citation>
    <scope>NUCLEOTIDE SEQUENCE [LARGE SCALE GENOMIC DNA]</scope>
    <source>
        <strain evidence="1 2">F0411</strain>
    </source>
</reference>
<sequence>MAKRKLLFIYIFTYYNAKTQISIHTLYNNTFI</sequence>
<protein>
    <submittedName>
        <fullName evidence="1">Uncharacterized protein</fullName>
    </submittedName>
</protein>